<evidence type="ECO:0000256" key="3">
    <source>
        <dbReference type="SAM" id="MobiDB-lite"/>
    </source>
</evidence>
<sequence length="1137" mass="128773">MTAETQVDPVTNSDHHSTESAVSPEIPGSSPNKATEGDPDDVDKLTLLQWVQKFEEKEALQRLMEEAKCDEALVEQMKTQEKRWKSIINAPVDEKRSTPLHVAVRKEFLKTTEWLLDKGAFVNAVDDERKQPLHIACGTTASWSQKHLDLISVLATRVKALKKLAGVDSEGMNPLHLAVRHGLRDEATLKVLMDVTDICEREYRYGRTPLNIAATWNDQTVVSLLLEEEHVSSDSSCMCTIPDNDGWTPLISAMRYQDFSISMVLIDHMLGHLDSDTIAAQDDEGRSALMWLCFATPRDEESKIVLRILASRLISAVENHISDTDKKGYTALHIAMMMLADKKLEDDTIAKTILKSMPIKDLLRRNNSGETAFDCAFDDGVVEKLKPLLKAMASRITQRNDHLRHDYFSWLARRKDRHAFAKEVLLELPAEGEAWKVERSSDWTLVQWAIYHQLPGILLSLPELRTGSVNSSVDSENPIQQGKTLIKALKDGTSLLVGQDVDKKERRGQSNAEYSALLSNMEDVLDFLDAERSENTKRSREPKKISTPNAKMEASLNRFYAAIIEMRPDDRNFSNTCKFRSIQDVVYAPGKIKTIRDAVRDAQKLAAVSDENNERGDKGNTFERNFVWIHLPSSNMIWMMLDCGDEEFERVTSFLRTSGIETPDQSSPSRFMRPRYVKSESRNMSLERREKGKDKIQVDRDDEQRSPAGVQDQEKSFTASALYMPFLSLSCDPQEEKRRSVTAGSRSPVAISSGSSEAEGRSPRQVLFDAYKGFIHGSPTLDEYYHHFTEDPESMADQAMRNRDQVVMKHWQKQVRLKDEEITTWPLLRVGQLWIWTIGEKWMITSTSCAHTDEENHFVLDFLRHLKGLTGGGIGQEPASSLELSKALVDFCIGAYHRQGTSHSSGNTRNQPAHLEVNEPEAPRSHSANICSDTLAENRSIRQKFSDYINGIGRDEARLFAEFSVRNGQHNSLSSEASYVRISNVLRDATWKAAKLLQNVKDARDELNILRTVVEFQQNVQLKMHNVEKKFSSEFDSWGLQSTDVLKDITELDRIAQRTYEAVNTTITLHESEIANLQSGLANKQAKETGRQGTIVLVFTIATLYFLPLSFLSSLFALDVESFLKTPVWSYWVMSII</sequence>
<feature type="compositionally biased region" description="Basic and acidic residues" evidence="3">
    <location>
        <begin position="677"/>
        <end position="705"/>
    </location>
</feature>
<dbReference type="SMART" id="SM00248">
    <property type="entry name" value="ANK"/>
    <property type="match status" value="8"/>
</dbReference>
<dbReference type="InterPro" id="IPR036770">
    <property type="entry name" value="Ankyrin_rpt-contain_sf"/>
</dbReference>
<evidence type="ECO:0000256" key="2">
    <source>
        <dbReference type="SAM" id="Coils"/>
    </source>
</evidence>
<reference evidence="5 6" key="1">
    <citation type="submission" date="2014-02" db="EMBL/GenBank/DDBJ databases">
        <title>The genome sequence of Colletotrichum simmondsii CBS122122.</title>
        <authorList>
            <person name="Baroncelli R."/>
            <person name="Thon M.R."/>
        </authorList>
    </citation>
    <scope>NUCLEOTIDE SEQUENCE [LARGE SCALE GENOMIC DNA]</scope>
    <source>
        <strain evidence="5 6">CBS122122</strain>
    </source>
</reference>
<organism evidence="5 6">
    <name type="scientific">Colletotrichum simmondsii</name>
    <dbReference type="NCBI Taxonomy" id="703756"/>
    <lineage>
        <taxon>Eukaryota</taxon>
        <taxon>Fungi</taxon>
        <taxon>Dikarya</taxon>
        <taxon>Ascomycota</taxon>
        <taxon>Pezizomycotina</taxon>
        <taxon>Sordariomycetes</taxon>
        <taxon>Hypocreomycetidae</taxon>
        <taxon>Glomerellales</taxon>
        <taxon>Glomerellaceae</taxon>
        <taxon>Colletotrichum</taxon>
        <taxon>Colletotrichum acutatum species complex</taxon>
    </lineage>
</organism>
<feature type="region of interest" description="Disordered" evidence="3">
    <location>
        <begin position="1"/>
        <end position="41"/>
    </location>
</feature>
<dbReference type="Gene3D" id="1.25.40.20">
    <property type="entry name" value="Ankyrin repeat-containing domain"/>
    <property type="match status" value="2"/>
</dbReference>
<gene>
    <name evidence="5" type="ORF">CSIM01_07374</name>
</gene>
<dbReference type="Proteomes" id="UP000070328">
    <property type="component" value="Unassembled WGS sequence"/>
</dbReference>
<feature type="compositionally biased region" description="Polar residues" evidence="3">
    <location>
        <begin position="1"/>
        <end position="12"/>
    </location>
</feature>
<evidence type="ECO:0000313" key="5">
    <source>
        <dbReference type="EMBL" id="KXH50150.1"/>
    </source>
</evidence>
<dbReference type="AlphaFoldDB" id="A0A135TPM6"/>
<keyword evidence="6" id="KW-1185">Reference proteome</keyword>
<dbReference type="Gene3D" id="1.20.58.340">
    <property type="entry name" value="Magnesium transport protein CorA, transmembrane region"/>
    <property type="match status" value="1"/>
</dbReference>
<dbReference type="OrthoDB" id="341259at2759"/>
<feature type="repeat" description="ANK" evidence="1">
    <location>
        <begin position="95"/>
        <end position="127"/>
    </location>
</feature>
<evidence type="ECO:0000313" key="6">
    <source>
        <dbReference type="Proteomes" id="UP000070328"/>
    </source>
</evidence>
<dbReference type="Pfam" id="PF00023">
    <property type="entry name" value="Ank"/>
    <property type="match status" value="1"/>
</dbReference>
<comment type="caution">
    <text evidence="5">The sequence shown here is derived from an EMBL/GenBank/DDBJ whole genome shotgun (WGS) entry which is preliminary data.</text>
</comment>
<keyword evidence="1" id="KW-0040">ANK repeat</keyword>
<feature type="transmembrane region" description="Helical" evidence="4">
    <location>
        <begin position="1095"/>
        <end position="1118"/>
    </location>
</feature>
<dbReference type="EMBL" id="JFBX01000099">
    <property type="protein sequence ID" value="KXH50150.1"/>
    <property type="molecule type" value="Genomic_DNA"/>
</dbReference>
<feature type="compositionally biased region" description="Polar residues" evidence="3">
    <location>
        <begin position="742"/>
        <end position="756"/>
    </location>
</feature>
<protein>
    <submittedName>
        <fullName evidence="5">Uncharacterized protein</fullName>
    </submittedName>
</protein>
<name>A0A135TPM6_9PEZI</name>
<keyword evidence="4" id="KW-1133">Transmembrane helix</keyword>
<evidence type="ECO:0000256" key="1">
    <source>
        <dbReference type="PROSITE-ProRule" id="PRU00023"/>
    </source>
</evidence>
<dbReference type="PANTHER" id="PTHR24121">
    <property type="entry name" value="NO MECHANORECEPTOR POTENTIAL C, ISOFORM D-RELATED"/>
    <property type="match status" value="1"/>
</dbReference>
<dbReference type="PANTHER" id="PTHR24121:SF23">
    <property type="entry name" value="NO MECHANORECEPTOR POTENTIAL C, ISOFORM H"/>
    <property type="match status" value="1"/>
</dbReference>
<evidence type="ECO:0000256" key="4">
    <source>
        <dbReference type="SAM" id="Phobius"/>
    </source>
</evidence>
<feature type="repeat" description="ANK" evidence="1">
    <location>
        <begin position="170"/>
        <end position="194"/>
    </location>
</feature>
<feature type="region of interest" description="Disordered" evidence="3">
    <location>
        <begin position="659"/>
        <end position="714"/>
    </location>
</feature>
<dbReference type="PROSITE" id="PS50088">
    <property type="entry name" value="ANK_REPEAT"/>
    <property type="match status" value="2"/>
</dbReference>
<keyword evidence="4" id="KW-0472">Membrane</keyword>
<keyword evidence="2" id="KW-0175">Coiled coil</keyword>
<feature type="compositionally biased region" description="Polar residues" evidence="3">
    <location>
        <begin position="659"/>
        <end position="669"/>
    </location>
</feature>
<dbReference type="SUPFAM" id="SSF48403">
    <property type="entry name" value="Ankyrin repeat"/>
    <property type="match status" value="1"/>
</dbReference>
<feature type="region of interest" description="Disordered" evidence="3">
    <location>
        <begin position="735"/>
        <end position="762"/>
    </location>
</feature>
<keyword evidence="4" id="KW-0812">Transmembrane</keyword>
<dbReference type="InterPro" id="IPR002110">
    <property type="entry name" value="Ankyrin_rpt"/>
</dbReference>
<dbReference type="PROSITE" id="PS50297">
    <property type="entry name" value="ANK_REP_REGION"/>
    <property type="match status" value="1"/>
</dbReference>
<accession>A0A135TPM6</accession>
<feature type="coiled-coil region" evidence="2">
    <location>
        <begin position="986"/>
        <end position="1013"/>
    </location>
</feature>
<dbReference type="Pfam" id="PF12796">
    <property type="entry name" value="Ank_2"/>
    <property type="match status" value="1"/>
</dbReference>
<proteinExistence type="predicted"/>